<feature type="transmembrane region" description="Helical" evidence="6">
    <location>
        <begin position="36"/>
        <end position="57"/>
    </location>
</feature>
<gene>
    <name evidence="8" type="ORF">PHISCL_03936</name>
</gene>
<evidence type="ECO:0000313" key="9">
    <source>
        <dbReference type="Proteomes" id="UP000266188"/>
    </source>
</evidence>
<sequence length="266" mass="27634">MTDPKEELETVPSHTEAVYDDVFGEVTEDGPNYRNVGFVGTVILMMKTQIGLGVLAIPSALDALGMVPGIICLVAMAVITTWAGYIIGAFKLQHRQVYSIDDAGSIMFGVTGRAVLSAGFCLYYIFVSGSAILGISIGLNAVSTHATCTAVFTAISAIAGLAVSSIRTLGRITWLAWIGLPCILVAVITVTVAVGVEDRPAAAPVTDGPFVSDWQVVKKPSFAQGIAAVSNLLFAFSGTPSEFATLGFAICHGGLGVLEKCKAIGT</sequence>
<accession>A0A3A2ZN87</accession>
<feature type="transmembrane region" description="Helical" evidence="6">
    <location>
        <begin position="174"/>
        <end position="196"/>
    </location>
</feature>
<feature type="transmembrane region" description="Helical" evidence="6">
    <location>
        <begin position="106"/>
        <end position="126"/>
    </location>
</feature>
<dbReference type="AlphaFoldDB" id="A0A3A2ZN87"/>
<evidence type="ECO:0000256" key="2">
    <source>
        <dbReference type="ARBA" id="ARBA00008066"/>
    </source>
</evidence>
<dbReference type="InterPro" id="IPR013057">
    <property type="entry name" value="AA_transpt_TM"/>
</dbReference>
<keyword evidence="9" id="KW-1185">Reference proteome</keyword>
<proteinExistence type="inferred from homology"/>
<evidence type="ECO:0000256" key="6">
    <source>
        <dbReference type="SAM" id="Phobius"/>
    </source>
</evidence>
<evidence type="ECO:0000313" key="8">
    <source>
        <dbReference type="EMBL" id="RJE23743.1"/>
    </source>
</evidence>
<evidence type="ECO:0000256" key="4">
    <source>
        <dbReference type="ARBA" id="ARBA00022989"/>
    </source>
</evidence>
<dbReference type="Pfam" id="PF01490">
    <property type="entry name" value="Aa_trans"/>
    <property type="match status" value="1"/>
</dbReference>
<comment type="caution">
    <text evidence="8">The sequence shown here is derived from an EMBL/GenBank/DDBJ whole genome shotgun (WGS) entry which is preliminary data.</text>
</comment>
<feature type="domain" description="Amino acid transporter transmembrane" evidence="7">
    <location>
        <begin position="39"/>
        <end position="239"/>
    </location>
</feature>
<dbReference type="GO" id="GO:0015179">
    <property type="term" value="F:L-amino acid transmembrane transporter activity"/>
    <property type="evidence" value="ECO:0007669"/>
    <property type="project" value="TreeGrafter"/>
</dbReference>
<comment type="similarity">
    <text evidence="2">Belongs to the amino acid/polyamine transporter 2 family.</text>
</comment>
<dbReference type="GO" id="GO:0016020">
    <property type="term" value="C:membrane"/>
    <property type="evidence" value="ECO:0007669"/>
    <property type="project" value="UniProtKB-SubCell"/>
</dbReference>
<keyword evidence="4 6" id="KW-1133">Transmembrane helix</keyword>
<name>A0A3A2ZN87_9EURO</name>
<evidence type="ECO:0000256" key="3">
    <source>
        <dbReference type="ARBA" id="ARBA00022692"/>
    </source>
</evidence>
<organism evidence="8 9">
    <name type="scientific">Aspergillus sclerotialis</name>
    <dbReference type="NCBI Taxonomy" id="2070753"/>
    <lineage>
        <taxon>Eukaryota</taxon>
        <taxon>Fungi</taxon>
        <taxon>Dikarya</taxon>
        <taxon>Ascomycota</taxon>
        <taxon>Pezizomycotina</taxon>
        <taxon>Eurotiomycetes</taxon>
        <taxon>Eurotiomycetidae</taxon>
        <taxon>Eurotiales</taxon>
        <taxon>Aspergillaceae</taxon>
        <taxon>Aspergillus</taxon>
        <taxon>Aspergillus subgen. Polypaecilum</taxon>
    </lineage>
</organism>
<reference evidence="9" key="1">
    <citation type="submission" date="2017-02" db="EMBL/GenBank/DDBJ databases">
        <authorList>
            <person name="Tafer H."/>
            <person name="Lopandic K."/>
        </authorList>
    </citation>
    <scope>NUCLEOTIDE SEQUENCE [LARGE SCALE GENOMIC DNA]</scope>
    <source>
        <strain evidence="9">CBS 366.77</strain>
    </source>
</reference>
<dbReference type="Proteomes" id="UP000266188">
    <property type="component" value="Unassembled WGS sequence"/>
</dbReference>
<dbReference type="PANTHER" id="PTHR22950">
    <property type="entry name" value="AMINO ACID TRANSPORTER"/>
    <property type="match status" value="1"/>
</dbReference>
<evidence type="ECO:0000259" key="7">
    <source>
        <dbReference type="Pfam" id="PF01490"/>
    </source>
</evidence>
<evidence type="ECO:0000256" key="5">
    <source>
        <dbReference type="ARBA" id="ARBA00023136"/>
    </source>
</evidence>
<keyword evidence="5 6" id="KW-0472">Membrane</keyword>
<dbReference type="STRING" id="2070753.A0A3A2ZN87"/>
<feature type="transmembrane region" description="Helical" evidence="6">
    <location>
        <begin position="63"/>
        <end position="85"/>
    </location>
</feature>
<comment type="subcellular location">
    <subcellularLocation>
        <location evidence="1">Membrane</location>
        <topology evidence="1">Multi-pass membrane protein</topology>
    </subcellularLocation>
</comment>
<keyword evidence="3 6" id="KW-0812">Transmembrane</keyword>
<protein>
    <recommendedName>
        <fullName evidence="7">Amino acid transporter transmembrane domain-containing protein</fullName>
    </recommendedName>
</protein>
<evidence type="ECO:0000256" key="1">
    <source>
        <dbReference type="ARBA" id="ARBA00004141"/>
    </source>
</evidence>
<dbReference type="EMBL" id="MVGC01000107">
    <property type="protein sequence ID" value="RJE23743.1"/>
    <property type="molecule type" value="Genomic_DNA"/>
</dbReference>
<dbReference type="OrthoDB" id="4507134at2759"/>
<feature type="transmembrane region" description="Helical" evidence="6">
    <location>
        <begin position="132"/>
        <end position="162"/>
    </location>
</feature>
<dbReference type="PANTHER" id="PTHR22950:SF683">
    <property type="entry name" value="AMINO ACID TRANSPORTER (EUROFUNG)"/>
    <property type="match status" value="1"/>
</dbReference>